<protein>
    <submittedName>
        <fullName evidence="1">Uncharacterized protein</fullName>
    </submittedName>
</protein>
<reference evidence="1" key="1">
    <citation type="submission" date="2020-11" db="EMBL/GenBank/DDBJ databases">
        <authorList>
            <person name="Tran Van P."/>
        </authorList>
    </citation>
    <scope>NUCLEOTIDE SEQUENCE</scope>
</reference>
<gene>
    <name evidence="1" type="ORF">CTOB1V02_LOCUS7050</name>
</gene>
<name>A0A7R8ZR75_9CRUS</name>
<dbReference type="AlphaFoldDB" id="A0A7R8ZR75"/>
<organism evidence="1">
    <name type="scientific">Cyprideis torosa</name>
    <dbReference type="NCBI Taxonomy" id="163714"/>
    <lineage>
        <taxon>Eukaryota</taxon>
        <taxon>Metazoa</taxon>
        <taxon>Ecdysozoa</taxon>
        <taxon>Arthropoda</taxon>
        <taxon>Crustacea</taxon>
        <taxon>Oligostraca</taxon>
        <taxon>Ostracoda</taxon>
        <taxon>Podocopa</taxon>
        <taxon>Podocopida</taxon>
        <taxon>Cytherocopina</taxon>
        <taxon>Cytheroidea</taxon>
        <taxon>Cytherideidae</taxon>
        <taxon>Cyprideis</taxon>
    </lineage>
</organism>
<accession>A0A7R8ZR75</accession>
<proteinExistence type="predicted"/>
<dbReference type="EMBL" id="OB661909">
    <property type="protein sequence ID" value="CAD7229177.1"/>
    <property type="molecule type" value="Genomic_DNA"/>
</dbReference>
<sequence length="1001" mass="111337">MPRLCCTSDSLFLVDEEAHVLGRVAVEEDDLTLTDFVTLTSPALAVTKEDKTRSFLVATQQGLYVLDEETCWSSSWYTKVGHLVHPFLPEGSRKVSEILFVVTASPLTAGSSDQTSEAVGRMLSAAHVVQEGFPEPAEIFQAVENEPVQFVGTVGIFLETLRLHAICFVTGGGHLYIMASQKGKPTLHKLYLSAPAVCLEILPSPHSSIMYSDGYDVHLFTLRCTMTSSKCLSLEGTDFCLSEELPRHLSSIVLLKGEMVGLTSQDATKNGSCFELSRIPLKDLGSLAQKGSEGHNSLSNRFMDTPSMVSKLQQNASDVAKIDKVTSELQMALSQISFARVLKKLGNSEKFSLQLLRWERVAGDPRNIRVVLKFTVAEDLPFNLHSDFWSLNLDIFVDPDGSGKWIGSKSDETSSSSFIFPLPILTSNQKLQLTVERHQDFLKSNVQVVASFLCHLPRGLMSFNPASKMSDYSEQGSMLMECVPVASVVLDPINFIEERSGHFLLVQQTSPIVTVDHGSSSVQIHQPTEDVLQETLQLLQKDCKSTSEPKPGSSWTPSTSVPVFRRQCSGVLWTPERLLSVLVTGSPQGESREHSSSDMSALEYHGSIFGSAVDISISSNSSEGLLTIHIKCDSKQMLLMVKRCLLRRLKTSVLEECTGNIWLSKDLENNVESALKDLDSGKGTADLWTLLLSLSLLLLFPIVPVKPEDYDLKIIDWDDPFNCASYNSSIINAAKEHVELVSNAFESGLQSAEPLSSYIEAVTGSLHTDIIRRLRNVERQIKDTLIFELIVRLVEAQALIQAALELGHIVCQEWMDISQELSNQLCDLGLCHIIIQSWFQEFVRNLAERIIESVEQWEVLANLLLSPISSNSLEKRLLKKALTFTEPVLKILEQYLDVQFPWFNITFYIRYVMRLWAKDMVESGLHSAMKPLEEYRMMLTDAASATDLRKDTWPELLGRASDEDKIGGVPISVVAFFTFGLVTWIGVTVAVVCLFLLKIFE</sequence>
<evidence type="ECO:0000313" key="1">
    <source>
        <dbReference type="EMBL" id="CAD7229177.1"/>
    </source>
</evidence>